<evidence type="ECO:0000256" key="2">
    <source>
        <dbReference type="ARBA" id="ARBA00012759"/>
    </source>
</evidence>
<sequence>MAIENPRNVAMEITSYLVQHVFLPSQLPQGDDLSHGNEMNLVTYAHNALAALRDHVAESQKEPVTLAEGLLRNTLLVHKSLRGSLVVDEGELTKVLRRTCDSGGSVALHIGEQNAGVLISRVDTSLQVEAFELSPSNEAVIKTAGRLRRTFPGTAVSVSLEDAREAGFMTTLAATLSKMSAQSASDTKHKTKKAGQMQDENRDTSHPKLVTELLNGFLLAVGQPATCDRIWKNTREEVLWKDARLPWRRSPIWLLIRVAVQLTLVRSAAPSEDGVQLYKTFMAFLMGDILQKGMDVSLHSDMLYSMTAKLSRRLIKIGPETPASPLEYVRDKMRYANKVLLGRWSYILKDTSIDLTDDFSRLKTMNFSLDTVVANPNLDSFLTSLEKRSNASTSRDFTPSWKLAKYDQDCSLPHCLDSMALDKDHMQLDLASFEAWVETMLDRWMASQLAHGYTNSCSQLRQLIEVYHRLASSEYDGNPESTSIMLLTILELWIACDKAAVHAHPLLVDYDAGIPTELFQNLLLPSRKKMERFSQAERYLANRSRHRMSRCSGFHVYTTYGSPDSFSVRYFEQSGRHQTLLAEIEASATADREEKRRELARLKSQYQSLMSQYSRSNCNSVSVWDRWEGGYVERHIPDQCTRCTYVSQAKRLHICVHEWPLPRNGYEKKSVVFELALPQTFGYWREASFYILMNVLKLQHGGLGQPSTRYPLLAYDALRQYADTNVSKQRVGLLSETKPNVVVHRNPVPVVSANESNVLLNNGLHFKYFDDARSHFIRDLEITDDIPLDCTYNLPSGSQSLQKFIYRPASAPDGPPPNSVIASQNDCPLEMTVGEYKALGSIPLGHKIQWQNILVQLFSPAVDFKKWEVALTIWQCIHQAGPDNGSVSRSAHEICEDERFAGQLLEGVREATRGFEENWQSSTALAAFISVARRLLTLTQSSDIERQCLDYLRQTRSITFRWALNLREKARNTIADSGEGSESGDSKKIALQRRAMEVLLICADTFNLDSTHQRDVLEHRQEASIYFQCATYVQEYSDELLTSLGAPVLFLYARWQRTLYSCYRYVATHVTSETSAALDDAILACWPAYSPSGTWRVLSKKHDCWLVSYTASSSPQSVHFGLVSGEFLVDGVPLDRLPANYRKHPAYRTLFGRLSLDIMPSPVPGMQYSSTADYAGHEVHVALNAKPDLLVHAVQDGKKFDLVPSHHLDGRFPTFFVGNHVHWYNHDEGCVEFCDIQTPWKRSAANWKLRRCEDRSGWVLSRDEDVLVGLNTASSRLLAKILEPLETATWIHVILRSSKTVFIDIPRSGLEFTLKPGTSEVVSRQYRGMSVDTLQSIGTLVALRDKLALTTSQDPDSRLPPRRKVLVLEGKVSYVGTNNYVKVSISKGFGQKAHAYDVDDKLGRLVSNGSRQSKLFISYLHALTSFCLPDPLTGKTGTEEALTILASASLRSFDCLAPDNVAMLERLARLTPGRTYYPPHERAMQTVEWDKNLSPLSQSGLFLERVRSIFEDAFRSVFFYPQLKTDLPDLDHVDDHLLRRDNIRASTFRVSGFGAELHCATADVEYQPRDRVASSGGVNSHSIAQVVFANRRILSYLLSPALSDQLRRYIEKGPAVSGLGHSHIPTATDIAYDAGLLTESSDFITTNWIALHKDLLPRVCKFRLMIWLATLAFAKNAHMGVINTLAAFRTTPEVREVQCPAGVSFKLSEGSNVNSQELRRLIEQFIHPANMVQGHGESGRAYEQRHTKYNTEKKKAVNGIVACLESQWPCPSPNIPSNHAQWAFWNRYVKIKAARSSIQLRFKAWHDNKLFVEYLERIARDMPQQNIRAKWPSMLLITTQWNPSTSSRFVSADASFERSIPPPPARAHHALSSETLSVSREREYRMLGLLERLRGNAQGVYERRYVDDLDASHQAMQRGGTGSNATTSEAHGRDEIAENLRRCKEEVSRQYNAITKAVVSLETGHAPKTTEICDLYSRPRVSPTLILQRINKENLGNTPMEWRERIADYGVALTQLQRAERMVICQDDPAALENELRNPGHTNWAPLKYPDTLLLEVDSGMMVREVQESIAEKMRNPPSGENAVMQLNMGEGKSAVIVPIVAAALADGSALARVVVAKPQAQQAQQMLESQLGGLVGRRVFHLPFSRAIKIGQAEAAALLSICVDCRDFRGVLLVQPEHILSFQLMGIETAINGNMPVSRSLLKAKDFLDGASRDIVDESDENFSVKFELVYTMGTQRPIEHSPDRWICIHHVLEFVRKASAQVHKLYPDSVEVSPGHPGCFPRLRILRDDAKDSLLNLVARQLSEEGFAGLPMASQSKQIQAAVFDYIYEVNLSQAEIDAVENSRLWSPLTKNTLLLLRGLVASNVLAFVFCQKRWKVDYGLDPNRKQETRLAVPYRAKDNPSARSEFSHPEVIITLTSLSYYYGGLTDEALRLTFAHLLRTDQADMEYQAWVADSHRLPPAFQQLAGINLDDERQCTEQVFPCFRYAKGTVDYFLAHIVFPKELKEFPHKLSASGWDIGEKKPRPTTGFSGTNDSRAFLPLTVEQLEDKGQQHTNALVLEYLLQDETSVVLMPKRKTAGQTDAELLLEMVTRLEPPARVILDVGAQILELDNIGVAKRWLAMTDDHEDTQAVIFCDENDQLCVVDRRGRVESFQTSPFAGQTDVCLVFLDEAHTRGTDLKLPATYRAAVTLGAGLTKDRLVQACMRMRKLGKGQSVTFCVPDEIQQKIRSRRKESGGAIAVLDILEWAISETFTDLRRGIRLWMNQGRRHQEHRILWKEAQGNGTTNLDTAFAARFLEAEAQTLESRYKPKPFPEVKTAENSGPTTMTSPDPITERLLELEGLDQDSATFREEQERELSPEIEQEREIQRPPPATPAKHSLHADLRRFVTHGIVPEDSEACMPAFSAMSDTTAARHFDVGKLPGGLLVTSDFASIIIKPLGIGHVTDLFQRSVQWILTSASGTGVIETAVVISPFEAQQLLSEVKRSSFVSLHLYSPRPNMGFRPLDGLDLYTVPHRGVSPKPALSLATQLNLFAGQLYLKSMEEYRSTRRFLQLSCENGEGGSNDQRDSDTPGRCDEALVQFLKVVMTKLRRDCESIDKTHIGRILDQRVLGPGDFR</sequence>
<keyword evidence="4" id="KW-0833">Ubl conjugation pathway</keyword>
<evidence type="ECO:0000256" key="5">
    <source>
        <dbReference type="ARBA" id="ARBA00022801"/>
    </source>
</evidence>
<evidence type="ECO:0000259" key="11">
    <source>
        <dbReference type="Pfam" id="PF20255"/>
    </source>
</evidence>
<dbReference type="GO" id="GO:0004843">
    <property type="term" value="F:cysteine-type deubiquitinase activity"/>
    <property type="evidence" value="ECO:0007669"/>
    <property type="project" value="UniProtKB-EC"/>
</dbReference>
<dbReference type="STRING" id="1209931.A0A135UCD3"/>
<dbReference type="Pfam" id="PF20255">
    <property type="entry name" value="DUF6606"/>
    <property type="match status" value="1"/>
</dbReference>
<evidence type="ECO:0000256" key="7">
    <source>
        <dbReference type="SAM" id="Coils"/>
    </source>
</evidence>
<evidence type="ECO:0000256" key="6">
    <source>
        <dbReference type="ARBA" id="ARBA00022807"/>
    </source>
</evidence>
<evidence type="ECO:0000256" key="8">
    <source>
        <dbReference type="SAM" id="MobiDB-lite"/>
    </source>
</evidence>
<dbReference type="Proteomes" id="UP000070121">
    <property type="component" value="Unassembled WGS sequence"/>
</dbReference>
<feature type="compositionally biased region" description="Polar residues" evidence="8">
    <location>
        <begin position="2821"/>
        <end position="2833"/>
    </location>
</feature>
<feature type="region of interest" description="Disordered" evidence="8">
    <location>
        <begin position="1913"/>
        <end position="1933"/>
    </location>
</feature>
<dbReference type="PANTHER" id="PTHR13367">
    <property type="entry name" value="UBIQUITIN THIOESTERASE"/>
    <property type="match status" value="1"/>
</dbReference>
<keyword evidence="3" id="KW-0645">Protease</keyword>
<keyword evidence="13" id="KW-1185">Reference proteome</keyword>
<feature type="domain" description="DUF6606" evidence="11">
    <location>
        <begin position="17"/>
        <end position="291"/>
    </location>
</feature>
<accession>A0A135UCD3</accession>
<evidence type="ECO:0000313" key="13">
    <source>
        <dbReference type="Proteomes" id="UP000070121"/>
    </source>
</evidence>
<dbReference type="PANTHER" id="PTHR13367:SF34">
    <property type="match status" value="1"/>
</dbReference>
<comment type="caution">
    <text evidence="12">The sequence shown here is derived from an EMBL/GenBank/DDBJ whole genome shotgun (WGS) entry which is preliminary data.</text>
</comment>
<dbReference type="EC" id="3.4.19.12" evidence="2"/>
<feature type="coiled-coil region" evidence="7">
    <location>
        <begin position="585"/>
        <end position="612"/>
    </location>
</feature>
<feature type="region of interest" description="Disordered" evidence="8">
    <location>
        <begin position="180"/>
        <end position="203"/>
    </location>
</feature>
<comment type="catalytic activity">
    <reaction evidence="1">
        <text>Thiol-dependent hydrolysis of ester, thioester, amide, peptide and isopeptide bonds formed by the C-terminal Gly of ubiquitin (a 76-residue protein attached to proteins as an intracellular targeting signal).</text>
        <dbReference type="EC" id="3.4.19.12"/>
    </reaction>
</comment>
<dbReference type="InterPro" id="IPR051346">
    <property type="entry name" value="OTU_Deubiquitinase"/>
</dbReference>
<dbReference type="InterPro" id="IPR022105">
    <property type="entry name" value="DUF3645"/>
</dbReference>
<evidence type="ECO:0000313" key="12">
    <source>
        <dbReference type="EMBL" id="KXH58056.1"/>
    </source>
</evidence>
<dbReference type="Pfam" id="PF12359">
    <property type="entry name" value="DUF3645"/>
    <property type="match status" value="1"/>
</dbReference>
<feature type="compositionally biased region" description="Basic and acidic residues" evidence="8">
    <location>
        <begin position="2811"/>
        <end position="2820"/>
    </location>
</feature>
<evidence type="ECO:0000256" key="3">
    <source>
        <dbReference type="ARBA" id="ARBA00022670"/>
    </source>
</evidence>
<feature type="region of interest" description="Disordered" evidence="8">
    <location>
        <begin position="2851"/>
        <end position="2882"/>
    </location>
</feature>
<dbReference type="OrthoDB" id="3182339at2759"/>
<reference evidence="12 13" key="1">
    <citation type="submission" date="2014-02" db="EMBL/GenBank/DDBJ databases">
        <title>The genome sequence of Colletotrichum salicis CBS 607.94.</title>
        <authorList>
            <person name="Baroncelli R."/>
            <person name="Thon M.R."/>
        </authorList>
    </citation>
    <scope>NUCLEOTIDE SEQUENCE [LARGE SCALE GENOMIC DNA]</scope>
    <source>
        <strain evidence="12 13">CBS 607.94</strain>
    </source>
</reference>
<keyword evidence="5" id="KW-0378">Hydrolase</keyword>
<feature type="region of interest" description="Disordered" evidence="8">
    <location>
        <begin position="2811"/>
        <end position="2833"/>
    </location>
</feature>
<organism evidence="12 13">
    <name type="scientific">Colletotrichum salicis</name>
    <dbReference type="NCBI Taxonomy" id="1209931"/>
    <lineage>
        <taxon>Eukaryota</taxon>
        <taxon>Fungi</taxon>
        <taxon>Dikarya</taxon>
        <taxon>Ascomycota</taxon>
        <taxon>Pezizomycotina</taxon>
        <taxon>Sordariomycetes</taxon>
        <taxon>Hypocreomycetidae</taxon>
        <taxon>Glomerellales</taxon>
        <taxon>Glomerellaceae</taxon>
        <taxon>Colletotrichum</taxon>
        <taxon>Colletotrichum acutatum species complex</taxon>
    </lineage>
</organism>
<proteinExistence type="predicted"/>
<dbReference type="InterPro" id="IPR022099">
    <property type="entry name" value="DUF3638"/>
</dbReference>
<keyword evidence="7" id="KW-0175">Coiled coil</keyword>
<evidence type="ECO:0000259" key="9">
    <source>
        <dbReference type="Pfam" id="PF12340"/>
    </source>
</evidence>
<dbReference type="Pfam" id="PF12340">
    <property type="entry name" value="DUF3638"/>
    <property type="match status" value="1"/>
</dbReference>
<feature type="compositionally biased region" description="Basic and acidic residues" evidence="8">
    <location>
        <begin position="2851"/>
        <end position="2871"/>
    </location>
</feature>
<evidence type="ECO:0000256" key="4">
    <source>
        <dbReference type="ARBA" id="ARBA00022786"/>
    </source>
</evidence>
<keyword evidence="6" id="KW-0788">Thiol protease</keyword>
<gene>
    <name evidence="12" type="ORF">CSAL01_12328</name>
</gene>
<feature type="domain" description="DUF3645" evidence="10">
    <location>
        <begin position="2384"/>
        <end position="2419"/>
    </location>
</feature>
<protein>
    <recommendedName>
        <fullName evidence="2">ubiquitinyl hydrolase 1</fullName>
        <ecNumber evidence="2">3.4.19.12</ecNumber>
    </recommendedName>
</protein>
<feature type="domain" description="DUF3638" evidence="9">
    <location>
        <begin position="2041"/>
        <end position="2264"/>
    </location>
</feature>
<dbReference type="GO" id="GO:0006508">
    <property type="term" value="P:proteolysis"/>
    <property type="evidence" value="ECO:0007669"/>
    <property type="project" value="UniProtKB-KW"/>
</dbReference>
<evidence type="ECO:0000256" key="1">
    <source>
        <dbReference type="ARBA" id="ARBA00000707"/>
    </source>
</evidence>
<dbReference type="InterPro" id="IPR046541">
    <property type="entry name" value="DUF6606"/>
</dbReference>
<evidence type="ECO:0000259" key="10">
    <source>
        <dbReference type="Pfam" id="PF12359"/>
    </source>
</evidence>
<name>A0A135UCD3_9PEZI</name>
<dbReference type="EMBL" id="JFFI01001585">
    <property type="protein sequence ID" value="KXH58056.1"/>
    <property type="molecule type" value="Genomic_DNA"/>
</dbReference>